<accession>A0A5R9G3A4</accession>
<comment type="similarity">
    <text evidence="7">Belongs to the binding-protein-dependent transport system permease family.</text>
</comment>
<feature type="transmembrane region" description="Helical" evidence="7">
    <location>
        <begin position="182"/>
        <end position="207"/>
    </location>
</feature>
<dbReference type="SUPFAM" id="SSF161098">
    <property type="entry name" value="MetI-like"/>
    <property type="match status" value="1"/>
</dbReference>
<dbReference type="CDD" id="cd06261">
    <property type="entry name" value="TM_PBP2"/>
    <property type="match status" value="1"/>
</dbReference>
<evidence type="ECO:0000259" key="8">
    <source>
        <dbReference type="PROSITE" id="PS50928"/>
    </source>
</evidence>
<feature type="transmembrane region" description="Helical" evidence="7">
    <location>
        <begin position="240"/>
        <end position="261"/>
    </location>
</feature>
<feature type="transmembrane region" description="Helical" evidence="7">
    <location>
        <begin position="71"/>
        <end position="95"/>
    </location>
</feature>
<evidence type="ECO:0000256" key="3">
    <source>
        <dbReference type="ARBA" id="ARBA00022475"/>
    </source>
</evidence>
<feature type="transmembrane region" description="Helical" evidence="7">
    <location>
        <begin position="141"/>
        <end position="161"/>
    </location>
</feature>
<sequence length="276" mass="30764">MSRKLRTFGIEAVAVLLSVAIFWVPLYFVFVNALKDSKEASELTIDWPSSIHLWSNVKEVVTARDFMLVRAFYNSAALTVLSIVVLVFVCAMAAFVMQRRQDRFTPWITFFVLAGLIIPPSIVPTIWVLDGIGLFKTMTGIVSVEVALGISFATLLYRNFMASIPREIDEAAIMDGCGGFRLFFGMILPLLQPVTATIVVTSSVTIFNDFTNPLYFFPGSKNATVQLTLYNFMSQFVSQYNLLFMNILLITIPPLLLFIFFNKKIVAGMTAGSVKG</sequence>
<dbReference type="RefSeq" id="WP_138197841.1">
    <property type="nucleotide sequence ID" value="NZ_VCIW01000029.1"/>
</dbReference>
<dbReference type="Proteomes" id="UP000309676">
    <property type="component" value="Unassembled WGS sequence"/>
</dbReference>
<dbReference type="Pfam" id="PF00528">
    <property type="entry name" value="BPD_transp_1"/>
    <property type="match status" value="1"/>
</dbReference>
<dbReference type="OrthoDB" id="9772609at2"/>
<dbReference type="PROSITE" id="PS50928">
    <property type="entry name" value="ABC_TM1"/>
    <property type="match status" value="1"/>
</dbReference>
<evidence type="ECO:0000256" key="4">
    <source>
        <dbReference type="ARBA" id="ARBA00022692"/>
    </source>
</evidence>
<evidence type="ECO:0000313" key="9">
    <source>
        <dbReference type="EMBL" id="TLS48776.1"/>
    </source>
</evidence>
<evidence type="ECO:0000256" key="2">
    <source>
        <dbReference type="ARBA" id="ARBA00022448"/>
    </source>
</evidence>
<keyword evidence="4 7" id="KW-0812">Transmembrane</keyword>
<keyword evidence="10" id="KW-1185">Reference proteome</keyword>
<proteinExistence type="inferred from homology"/>
<dbReference type="PANTHER" id="PTHR43744">
    <property type="entry name" value="ABC TRANSPORTER PERMEASE PROTEIN MG189-RELATED-RELATED"/>
    <property type="match status" value="1"/>
</dbReference>
<evidence type="ECO:0000256" key="5">
    <source>
        <dbReference type="ARBA" id="ARBA00022989"/>
    </source>
</evidence>
<dbReference type="GO" id="GO:0055085">
    <property type="term" value="P:transmembrane transport"/>
    <property type="evidence" value="ECO:0007669"/>
    <property type="project" value="InterPro"/>
</dbReference>
<dbReference type="GO" id="GO:0005886">
    <property type="term" value="C:plasma membrane"/>
    <property type="evidence" value="ECO:0007669"/>
    <property type="project" value="UniProtKB-SubCell"/>
</dbReference>
<evidence type="ECO:0000313" key="10">
    <source>
        <dbReference type="Proteomes" id="UP000309676"/>
    </source>
</evidence>
<gene>
    <name evidence="9" type="ORF">FE782_28955</name>
</gene>
<comment type="caution">
    <text evidence="9">The sequence shown here is derived from an EMBL/GenBank/DDBJ whole genome shotgun (WGS) entry which is preliminary data.</text>
</comment>
<organism evidence="9 10">
    <name type="scientific">Paenibacillus antri</name>
    <dbReference type="NCBI Taxonomy" id="2582848"/>
    <lineage>
        <taxon>Bacteria</taxon>
        <taxon>Bacillati</taxon>
        <taxon>Bacillota</taxon>
        <taxon>Bacilli</taxon>
        <taxon>Bacillales</taxon>
        <taxon>Paenibacillaceae</taxon>
        <taxon>Paenibacillus</taxon>
    </lineage>
</organism>
<evidence type="ECO:0000256" key="1">
    <source>
        <dbReference type="ARBA" id="ARBA00004651"/>
    </source>
</evidence>
<comment type="subcellular location">
    <subcellularLocation>
        <location evidence="1 7">Cell membrane</location>
        <topology evidence="1 7">Multi-pass membrane protein</topology>
    </subcellularLocation>
</comment>
<name>A0A5R9G3A4_9BACL</name>
<feature type="transmembrane region" description="Helical" evidence="7">
    <location>
        <begin position="12"/>
        <end position="34"/>
    </location>
</feature>
<feature type="transmembrane region" description="Helical" evidence="7">
    <location>
        <begin position="107"/>
        <end position="129"/>
    </location>
</feature>
<feature type="domain" description="ABC transmembrane type-1" evidence="8">
    <location>
        <begin position="72"/>
        <end position="261"/>
    </location>
</feature>
<protein>
    <submittedName>
        <fullName evidence="9">Carbohydrate ABC transporter permease</fullName>
    </submittedName>
</protein>
<dbReference type="AlphaFoldDB" id="A0A5R9G3A4"/>
<keyword evidence="6 7" id="KW-0472">Membrane</keyword>
<dbReference type="InterPro" id="IPR000515">
    <property type="entry name" value="MetI-like"/>
</dbReference>
<dbReference type="InterPro" id="IPR035906">
    <property type="entry name" value="MetI-like_sf"/>
</dbReference>
<keyword evidence="5 7" id="KW-1133">Transmembrane helix</keyword>
<dbReference type="EMBL" id="VCIW01000029">
    <property type="protein sequence ID" value="TLS48776.1"/>
    <property type="molecule type" value="Genomic_DNA"/>
</dbReference>
<keyword evidence="3" id="KW-1003">Cell membrane</keyword>
<keyword evidence="2 7" id="KW-0813">Transport</keyword>
<dbReference type="PANTHER" id="PTHR43744:SF8">
    <property type="entry name" value="SN-GLYCEROL-3-PHOSPHATE TRANSPORT SYSTEM PERMEASE PROTEIN UGPE"/>
    <property type="match status" value="1"/>
</dbReference>
<dbReference type="Gene3D" id="1.10.3720.10">
    <property type="entry name" value="MetI-like"/>
    <property type="match status" value="1"/>
</dbReference>
<reference evidence="9 10" key="1">
    <citation type="submission" date="2019-05" db="EMBL/GenBank/DDBJ databases">
        <authorList>
            <person name="Narsing Rao M.P."/>
            <person name="Li W.J."/>
        </authorList>
    </citation>
    <scope>NUCLEOTIDE SEQUENCE [LARGE SCALE GENOMIC DNA]</scope>
    <source>
        <strain evidence="9 10">SYSU_K30003</strain>
    </source>
</reference>
<evidence type="ECO:0000256" key="6">
    <source>
        <dbReference type="ARBA" id="ARBA00023136"/>
    </source>
</evidence>
<evidence type="ECO:0000256" key="7">
    <source>
        <dbReference type="RuleBase" id="RU363032"/>
    </source>
</evidence>